<dbReference type="PANTHER" id="PTHR18847">
    <property type="entry name" value="20 KD NUCLEAR CAP BINDING PROTEIN"/>
    <property type="match status" value="1"/>
</dbReference>
<dbReference type="Gene3D" id="3.30.70.330">
    <property type="match status" value="1"/>
</dbReference>
<keyword evidence="6 8" id="KW-0539">Nucleus</keyword>
<comment type="similarity">
    <text evidence="2 8">Belongs to the RRM NCBP2 family.</text>
</comment>
<feature type="domain" description="RRM" evidence="9">
    <location>
        <begin position="33"/>
        <end position="111"/>
    </location>
</feature>
<dbReference type="GO" id="GO:0005846">
    <property type="term" value="C:nuclear cap binding complex"/>
    <property type="evidence" value="ECO:0007669"/>
    <property type="project" value="InterPro"/>
</dbReference>
<reference evidence="10 11" key="1">
    <citation type="submission" date="2023-10" db="EMBL/GenBank/DDBJ databases">
        <title>Comparative genomics analysis reveals potential genetic determinants of host preference in Cryptosporidium xiaoi.</title>
        <authorList>
            <person name="Xiao L."/>
            <person name="Li J."/>
        </authorList>
    </citation>
    <scope>NUCLEOTIDE SEQUENCE [LARGE SCALE GENOMIC DNA]</scope>
    <source>
        <strain evidence="10 11">52996</strain>
    </source>
</reference>
<proteinExistence type="inferred from homology"/>
<evidence type="ECO:0000256" key="3">
    <source>
        <dbReference type="ARBA" id="ARBA00022664"/>
    </source>
</evidence>
<evidence type="ECO:0000256" key="5">
    <source>
        <dbReference type="ARBA" id="ARBA00023187"/>
    </source>
</evidence>
<dbReference type="GO" id="GO:0045292">
    <property type="term" value="P:mRNA cis splicing, via spliceosome"/>
    <property type="evidence" value="ECO:0007669"/>
    <property type="project" value="InterPro"/>
</dbReference>
<dbReference type="GO" id="GO:0005634">
    <property type="term" value="C:nucleus"/>
    <property type="evidence" value="ECO:0007669"/>
    <property type="project" value="UniProtKB-SubCell"/>
</dbReference>
<evidence type="ECO:0000256" key="7">
    <source>
        <dbReference type="PROSITE-ProRule" id="PRU00176"/>
    </source>
</evidence>
<dbReference type="InterPro" id="IPR000504">
    <property type="entry name" value="RRM_dom"/>
</dbReference>
<evidence type="ECO:0000256" key="6">
    <source>
        <dbReference type="ARBA" id="ARBA00023242"/>
    </source>
</evidence>
<keyword evidence="3 8" id="KW-0507">mRNA processing</keyword>
<evidence type="ECO:0000313" key="11">
    <source>
        <dbReference type="Proteomes" id="UP001311799"/>
    </source>
</evidence>
<evidence type="ECO:0000256" key="2">
    <source>
        <dbReference type="ARBA" id="ARBA00010725"/>
    </source>
</evidence>
<dbReference type="InterPro" id="IPR027157">
    <property type="entry name" value="NCBP2"/>
</dbReference>
<keyword evidence="4 7" id="KW-0694">RNA-binding</keyword>
<dbReference type="SMART" id="SM00360">
    <property type="entry name" value="RRM"/>
    <property type="match status" value="1"/>
</dbReference>
<dbReference type="Pfam" id="PF00076">
    <property type="entry name" value="RRM_1"/>
    <property type="match status" value="1"/>
</dbReference>
<dbReference type="InterPro" id="IPR012677">
    <property type="entry name" value="Nucleotide-bd_a/b_plait_sf"/>
</dbReference>
<dbReference type="Proteomes" id="UP001311799">
    <property type="component" value="Unassembled WGS sequence"/>
</dbReference>
<dbReference type="GO" id="GO:0000339">
    <property type="term" value="F:RNA cap binding"/>
    <property type="evidence" value="ECO:0007669"/>
    <property type="project" value="InterPro"/>
</dbReference>
<comment type="subcellular location">
    <subcellularLocation>
        <location evidence="1 8">Nucleus</location>
    </subcellularLocation>
</comment>
<name>A0AAV9XW94_9CRYT</name>
<keyword evidence="5 8" id="KW-0508">mRNA splicing</keyword>
<dbReference type="InterPro" id="IPR035979">
    <property type="entry name" value="RBD_domain_sf"/>
</dbReference>
<evidence type="ECO:0000256" key="1">
    <source>
        <dbReference type="ARBA" id="ARBA00004123"/>
    </source>
</evidence>
<evidence type="ECO:0000256" key="4">
    <source>
        <dbReference type="ARBA" id="ARBA00022884"/>
    </source>
</evidence>
<accession>A0AAV9XW94</accession>
<dbReference type="InterPro" id="IPR034148">
    <property type="entry name" value="NCBP2_RRM"/>
</dbReference>
<dbReference type="SUPFAM" id="SSF54928">
    <property type="entry name" value="RNA-binding domain, RBD"/>
    <property type="match status" value="1"/>
</dbReference>
<evidence type="ECO:0000313" key="10">
    <source>
        <dbReference type="EMBL" id="KAK6588162.1"/>
    </source>
</evidence>
<keyword evidence="11" id="KW-1185">Reference proteome</keyword>
<dbReference type="PROSITE" id="PS50102">
    <property type="entry name" value="RRM"/>
    <property type="match status" value="1"/>
</dbReference>
<dbReference type="EMBL" id="JAWDEY010000035">
    <property type="protein sequence ID" value="KAK6588162.1"/>
    <property type="molecule type" value="Genomic_DNA"/>
</dbReference>
<dbReference type="PANTHER" id="PTHR18847:SF0">
    <property type="entry name" value="NUCLEAR CAP-BINDING PROTEIN SUBUNIT 2"/>
    <property type="match status" value="1"/>
</dbReference>
<gene>
    <name evidence="10" type="ORF">RS030_7988</name>
</gene>
<protein>
    <recommendedName>
        <fullName evidence="8">Nuclear cap-binding protein subunit 2</fullName>
    </recommendedName>
    <alternativeName>
        <fullName evidence="8">20 kDa nuclear cap-binding protein</fullName>
    </alternativeName>
</protein>
<dbReference type="CDD" id="cd12240">
    <property type="entry name" value="RRM_NCBP2"/>
    <property type="match status" value="1"/>
</dbReference>
<dbReference type="AlphaFoldDB" id="A0AAV9XW94"/>
<evidence type="ECO:0000259" key="9">
    <source>
        <dbReference type="PROSITE" id="PS50102"/>
    </source>
</evidence>
<evidence type="ECO:0000256" key="8">
    <source>
        <dbReference type="RuleBase" id="RU364036"/>
    </source>
</evidence>
<organism evidence="10 11">
    <name type="scientific">Cryptosporidium xiaoi</name>
    <dbReference type="NCBI Taxonomy" id="659607"/>
    <lineage>
        <taxon>Eukaryota</taxon>
        <taxon>Sar</taxon>
        <taxon>Alveolata</taxon>
        <taxon>Apicomplexa</taxon>
        <taxon>Conoidasida</taxon>
        <taxon>Coccidia</taxon>
        <taxon>Eucoccidiorida</taxon>
        <taxon>Eimeriorina</taxon>
        <taxon>Cryptosporidiidae</taxon>
        <taxon>Cryptosporidium</taxon>
    </lineage>
</organism>
<sequence length="208" mass="24466">MSHLFHSIGPEYSYFDKKNYSKDEWFEKISNSTTVYVGNLSFFTTEEIIYDIFNQCGQISEIYMGLNSNTMQPCGFCFVKYLRHCDALAAVTFLNRTSCDGREIRVDWDSGDDISGSRRYGRGVTGFQWRDEMKKVADPDRYFEEKRVTKDSRFLIENNGGYTRSRGIRGRNHRFVNKNHGLQNRFKHQVTQNLEVRNSHQNKDLPDY</sequence>
<comment type="caution">
    <text evidence="10">The sequence shown here is derived from an EMBL/GenBank/DDBJ whole genome shotgun (WGS) entry which is preliminary data.</text>
</comment>